<reference evidence="1" key="2">
    <citation type="journal article" date="2023" name="BMC Genomics">
        <title>Pest status, molecular evolution, and epigenetic factors derived from the genome assembly of Frankliniella fusca, a thysanopteran phytovirus vector.</title>
        <authorList>
            <person name="Catto M.A."/>
            <person name="Labadie P.E."/>
            <person name="Jacobson A.L."/>
            <person name="Kennedy G.G."/>
            <person name="Srinivasan R."/>
            <person name="Hunt B.G."/>
        </authorList>
    </citation>
    <scope>NUCLEOTIDE SEQUENCE</scope>
    <source>
        <strain evidence="1">PL_HMW_Pooled</strain>
    </source>
</reference>
<sequence length="110" mass="12702">MSKALVAQSICTIVVLQTAVEFYFFHSYTKKIILWFSIGDNKVHQGTQVLRDRLSEEKTIHLLQVSLKLRGKMVQFVWREVHHIASVDSDVGLGYTKQTCTTVTDFLQWN</sequence>
<name>A0AAE1L653_9NEOP</name>
<keyword evidence="2" id="KW-1185">Reference proteome</keyword>
<proteinExistence type="predicted"/>
<evidence type="ECO:0000313" key="1">
    <source>
        <dbReference type="EMBL" id="KAK3908211.1"/>
    </source>
</evidence>
<gene>
    <name evidence="1" type="ORF">KUF71_018725</name>
</gene>
<accession>A0AAE1L653</accession>
<dbReference type="EMBL" id="JAHWGI010000033">
    <property type="protein sequence ID" value="KAK3908211.1"/>
    <property type="molecule type" value="Genomic_DNA"/>
</dbReference>
<evidence type="ECO:0000313" key="2">
    <source>
        <dbReference type="Proteomes" id="UP001219518"/>
    </source>
</evidence>
<feature type="non-terminal residue" evidence="1">
    <location>
        <position position="110"/>
    </location>
</feature>
<comment type="caution">
    <text evidence="1">The sequence shown here is derived from an EMBL/GenBank/DDBJ whole genome shotgun (WGS) entry which is preliminary data.</text>
</comment>
<protein>
    <submittedName>
        <fullName evidence="1">Protein RecA</fullName>
    </submittedName>
</protein>
<dbReference type="Proteomes" id="UP001219518">
    <property type="component" value="Unassembled WGS sequence"/>
</dbReference>
<reference evidence="1" key="1">
    <citation type="submission" date="2021-07" db="EMBL/GenBank/DDBJ databases">
        <authorList>
            <person name="Catto M.A."/>
            <person name="Jacobson A."/>
            <person name="Kennedy G."/>
            <person name="Labadie P."/>
            <person name="Hunt B.G."/>
            <person name="Srinivasan R."/>
        </authorList>
    </citation>
    <scope>NUCLEOTIDE SEQUENCE</scope>
    <source>
        <strain evidence="1">PL_HMW_Pooled</strain>
        <tissue evidence="1">Head</tissue>
    </source>
</reference>
<dbReference type="AlphaFoldDB" id="A0AAE1L653"/>
<organism evidence="1 2">
    <name type="scientific">Frankliniella fusca</name>
    <dbReference type="NCBI Taxonomy" id="407009"/>
    <lineage>
        <taxon>Eukaryota</taxon>
        <taxon>Metazoa</taxon>
        <taxon>Ecdysozoa</taxon>
        <taxon>Arthropoda</taxon>
        <taxon>Hexapoda</taxon>
        <taxon>Insecta</taxon>
        <taxon>Pterygota</taxon>
        <taxon>Neoptera</taxon>
        <taxon>Paraneoptera</taxon>
        <taxon>Thysanoptera</taxon>
        <taxon>Terebrantia</taxon>
        <taxon>Thripoidea</taxon>
        <taxon>Thripidae</taxon>
        <taxon>Frankliniella</taxon>
    </lineage>
</organism>